<evidence type="ECO:0000313" key="2">
    <source>
        <dbReference type="EMBL" id="QDP82022.1"/>
    </source>
</evidence>
<evidence type="ECO:0000256" key="1">
    <source>
        <dbReference type="SAM" id="Phobius"/>
    </source>
</evidence>
<keyword evidence="1" id="KW-0812">Transmembrane</keyword>
<dbReference type="GeneID" id="80336224"/>
<feature type="transmembrane region" description="Helical" evidence="1">
    <location>
        <begin position="32"/>
        <end position="50"/>
    </location>
</feature>
<keyword evidence="1" id="KW-1133">Transmembrane helix</keyword>
<feature type="transmembrane region" description="Helical" evidence="1">
    <location>
        <begin position="296"/>
        <end position="317"/>
    </location>
</feature>
<evidence type="ECO:0000313" key="3">
    <source>
        <dbReference type="Proteomes" id="UP000317039"/>
    </source>
</evidence>
<gene>
    <name evidence="2" type="ORF">FOH10_28115</name>
</gene>
<feature type="transmembrane region" description="Helical" evidence="1">
    <location>
        <begin position="265"/>
        <end position="284"/>
    </location>
</feature>
<feature type="transmembrane region" description="Helical" evidence="1">
    <location>
        <begin position="146"/>
        <end position="166"/>
    </location>
</feature>
<dbReference type="EMBL" id="CP041695">
    <property type="protein sequence ID" value="QDP82022.1"/>
    <property type="molecule type" value="Genomic_DNA"/>
</dbReference>
<feature type="transmembrane region" description="Helical" evidence="1">
    <location>
        <begin position="323"/>
        <end position="344"/>
    </location>
</feature>
<dbReference type="KEGG" id="nod:FOH10_28115"/>
<name>A0A516NSZ6_9NOCA</name>
<feature type="transmembrane region" description="Helical" evidence="1">
    <location>
        <begin position="70"/>
        <end position="93"/>
    </location>
</feature>
<dbReference type="AlphaFoldDB" id="A0A516NSZ6"/>
<proteinExistence type="predicted"/>
<dbReference type="Proteomes" id="UP000317039">
    <property type="component" value="Chromosome"/>
</dbReference>
<keyword evidence="1" id="KW-0472">Membrane</keyword>
<reference evidence="2 3" key="1">
    <citation type="submission" date="2019-07" db="EMBL/GenBank/DDBJ databases">
        <title>Complete Genome Sequence and Methylome Analysis of Nocardia otitidis-caviarum NEB252.</title>
        <authorList>
            <person name="Fomenkov A."/>
            <person name="Anton B.P."/>
            <person name="Vincze T."/>
            <person name="Roberts R.J."/>
        </authorList>
    </citation>
    <scope>NUCLEOTIDE SEQUENCE [LARGE SCALE GENOMIC DNA]</scope>
    <source>
        <strain evidence="2 3">NEB252</strain>
    </source>
</reference>
<dbReference type="RefSeq" id="WP_143982950.1">
    <property type="nucleotide sequence ID" value="NZ_CP041695.1"/>
</dbReference>
<accession>A0A516NSZ6</accession>
<organism evidence="2 3">
    <name type="scientific">Nocardia otitidiscaviarum</name>
    <dbReference type="NCBI Taxonomy" id="1823"/>
    <lineage>
        <taxon>Bacteria</taxon>
        <taxon>Bacillati</taxon>
        <taxon>Actinomycetota</taxon>
        <taxon>Actinomycetes</taxon>
        <taxon>Mycobacteriales</taxon>
        <taxon>Nocardiaceae</taxon>
        <taxon>Nocardia</taxon>
    </lineage>
</organism>
<protein>
    <submittedName>
        <fullName evidence="2">Uncharacterized protein</fullName>
    </submittedName>
</protein>
<feature type="transmembrane region" description="Helical" evidence="1">
    <location>
        <begin position="233"/>
        <end position="253"/>
    </location>
</feature>
<sequence>MTVSLLFELIAAGHLVLACVCAHRLHDSGNRLLIIPLLLCLTLLYDNAVIGAGRFLGAGGVLEALSVPRFAIHAVLTPLLIPWAHAVAIRAGVSWAGSRPARLTTAALTALAIGTAVGNDVVRLSLRPEWWAGTLRYGNAAASGTEALPVLIAGTFVLVTGVAIWLRRGYRPLLATAAVMTVAASLAGAAPLLGNLGELILCAGLAATAHRLRHAPNTAAVPAAQRARVTRRLGWIAFPLLLLTVAVPALPTIGGFDSGTVAQAVYQILLVMHAQLGITTYGLPPKGNRLRRFHTAFGYANLPLLLAAQLLALFAATAAAADLLAGLLLLTITVHVGLGLVFALRRGRVRTGIRPGPPATVRGTTAAPSSR</sequence>
<feature type="transmembrane region" description="Helical" evidence="1">
    <location>
        <begin position="6"/>
        <end position="25"/>
    </location>
</feature>